<reference evidence="1 2" key="1">
    <citation type="submission" date="2017-06" db="EMBL/GenBank/DDBJ databases">
        <title>Genome Sequencing of the methanotroph Methylovulum psychrotolerants str. HV10-M2 isolated from a high-altitude environment.</title>
        <authorList>
            <person name="Mateos-Rivera A."/>
        </authorList>
    </citation>
    <scope>NUCLEOTIDE SEQUENCE [LARGE SCALE GENOMIC DNA]</scope>
    <source>
        <strain evidence="1 2">HV10_M2</strain>
    </source>
</reference>
<name>A0A1Z4BX28_9GAMM</name>
<proteinExistence type="predicted"/>
<dbReference type="Proteomes" id="UP000197019">
    <property type="component" value="Chromosome"/>
</dbReference>
<keyword evidence="2" id="KW-1185">Reference proteome</keyword>
<evidence type="ECO:0000313" key="2">
    <source>
        <dbReference type="Proteomes" id="UP000197019"/>
    </source>
</evidence>
<evidence type="ECO:0000313" key="1">
    <source>
        <dbReference type="EMBL" id="ASF45854.1"/>
    </source>
</evidence>
<gene>
    <name evidence="1" type="ORF">CEK71_07060</name>
</gene>
<dbReference type="AlphaFoldDB" id="A0A1Z4BX28"/>
<accession>A0A1Z4BX28</accession>
<dbReference type="KEGG" id="mpsy:CEK71_07060"/>
<protein>
    <submittedName>
        <fullName evidence="1">Uncharacterized protein</fullName>
    </submittedName>
</protein>
<organism evidence="1 2">
    <name type="scientific">Methylovulum psychrotolerans</name>
    <dbReference type="NCBI Taxonomy" id="1704499"/>
    <lineage>
        <taxon>Bacteria</taxon>
        <taxon>Pseudomonadati</taxon>
        <taxon>Pseudomonadota</taxon>
        <taxon>Gammaproteobacteria</taxon>
        <taxon>Methylococcales</taxon>
        <taxon>Methylococcaceae</taxon>
        <taxon>Methylovulum</taxon>
    </lineage>
</organism>
<dbReference type="EMBL" id="CP022129">
    <property type="protein sequence ID" value="ASF45854.1"/>
    <property type="molecule type" value="Genomic_DNA"/>
</dbReference>
<dbReference type="RefSeq" id="WP_088618729.1">
    <property type="nucleotide sequence ID" value="NZ_CP022129.1"/>
</dbReference>
<sequence length="326" mass="35239">MNLQTDKAQSSTAPTSTVLDALACAGSIASDFSASTPFDFQLSTAPTLQLIWTIDSQGNNPFVCLVEVELAKRYESILRVVSVEMQRLPVSVGIVAPDYVYKIALRIIKTYPEAVVDSVQVLVNAILSEIAEQLPFMLVNEQECATSLANIIAREILADGLTLPDVKTDVSVALDEERIKQTVFNLYELFLNQADESETYEAFFVAQHSALVAFSAIKDLLADTVPAKTINIINGYSTLVDQFRFHEAGAGFQPLAFFVSLCLIGSSVALAVGHPFAMAAASLVVMLFGIDKLCISILGDEYGVFSPLSDISSLCQSCFLKIKAAL</sequence>